<organism evidence="2 3">
    <name type="scientific">Elizabethkingia anophelis NUHP1</name>
    <dbReference type="NCBI Taxonomy" id="1338011"/>
    <lineage>
        <taxon>Bacteria</taxon>
        <taxon>Pseudomonadati</taxon>
        <taxon>Bacteroidota</taxon>
        <taxon>Flavobacteriia</taxon>
        <taxon>Flavobacteriales</taxon>
        <taxon>Weeksellaceae</taxon>
        <taxon>Elizabethkingia</taxon>
    </lineage>
</organism>
<dbReference type="Proteomes" id="UP000028933">
    <property type="component" value="Chromosome"/>
</dbReference>
<accession>A0A077EF11</accession>
<reference evidence="2" key="2">
    <citation type="journal article" date="2015" name="Genome Biol. Evol.">
        <title>Complete Genome Sequence and Transcriptomic Analysis of the Novel Pathogen Elizabethkingia anophelis in Response to Oxidative Stress.</title>
        <authorList>
            <person name="Li Y."/>
            <person name="Liu Y."/>
            <person name="Chew S.C."/>
            <person name="Tay M."/>
            <person name="Salido M.M."/>
            <person name="Teo J."/>
            <person name="Lauro F.M."/>
            <person name="Givskov M."/>
            <person name="Yang L."/>
        </authorList>
    </citation>
    <scope>NUCLEOTIDE SEQUENCE</scope>
    <source>
        <strain evidence="2">NUHP1</strain>
    </source>
</reference>
<gene>
    <name evidence="2" type="ORF">BD94_0280</name>
</gene>
<dbReference type="AlphaFoldDB" id="A0A077EF11"/>
<evidence type="ECO:0000313" key="3">
    <source>
        <dbReference type="Proteomes" id="UP000028933"/>
    </source>
</evidence>
<evidence type="ECO:0000313" key="2">
    <source>
        <dbReference type="EMBL" id="AIL44055.1"/>
    </source>
</evidence>
<sequence length="255" mass="29855">MKKIILSICLGIFAIGWGQKKLPQKKSNLVLYSYQTFNCDNKGYYDPSKYKKEEIDGVHKLLYKYSGVHFDSHTVFKLSDLEDVRKNKAKYLEQLEQQYQEKKKDLYSLKIIDAPIWKKLREETIKAFEGEYLLNKTLLLAYSDPSILKKSKFYETCKSYVDAVTSPDKQKMYDAWKIHIEAQSKLNYDPKRVIEEFNNKLKTPQKDDYALIDLLGIGFHNCANNSFRPAMDEDGKIFTSFDKIFTKLKADCDEP</sequence>
<proteinExistence type="predicted"/>
<dbReference type="HOGENOM" id="CLU_096365_0_0_10"/>
<evidence type="ECO:0000256" key="1">
    <source>
        <dbReference type="SAM" id="Coils"/>
    </source>
</evidence>
<dbReference type="EMBL" id="CP007547">
    <property type="protein sequence ID" value="AIL44055.1"/>
    <property type="molecule type" value="Genomic_DNA"/>
</dbReference>
<reference evidence="2" key="1">
    <citation type="journal article" date="2013" name="Lancet">
        <title>First case of E anophelis outbreak in an intensive-care unit.</title>
        <authorList>
            <person name="Teo J."/>
            <person name="Tan S.Y."/>
            <person name="Tay M."/>
            <person name="Ding Y."/>
            <person name="Kjelleberg S."/>
            <person name="Givskov M."/>
            <person name="Lin R.T."/>
            <person name="Yang L."/>
        </authorList>
    </citation>
    <scope>NUCLEOTIDE SEQUENCE [LARGE SCALE GENOMIC DNA]</scope>
    <source>
        <strain evidence="2">NUHP1</strain>
    </source>
</reference>
<dbReference type="STRING" id="1338011.BD94_0280"/>
<dbReference type="eggNOG" id="ENOG5032SC3">
    <property type="taxonomic scope" value="Bacteria"/>
</dbReference>
<dbReference type="KEGG" id="eao:BD94_0280"/>
<keyword evidence="1" id="KW-0175">Coiled coil</keyword>
<feature type="coiled-coil region" evidence="1">
    <location>
        <begin position="78"/>
        <end position="112"/>
    </location>
</feature>
<protein>
    <submittedName>
        <fullName evidence="2">Uncharacterized protein</fullName>
    </submittedName>
</protein>
<name>A0A077EF11_9FLAO</name>
<dbReference type="RefSeq" id="WP_024564778.1">
    <property type="nucleotide sequence ID" value="NZ_CP007547.1"/>
</dbReference>